<dbReference type="OrthoDB" id="2121937at2759"/>
<dbReference type="SMART" id="SM00303">
    <property type="entry name" value="GPS"/>
    <property type="match status" value="1"/>
</dbReference>
<dbReference type="InterPro" id="IPR001024">
    <property type="entry name" value="PLAT/LH2_dom"/>
</dbReference>
<keyword evidence="8" id="KW-0325">Glycoprotein</keyword>
<feature type="compositionally biased region" description="Low complexity" evidence="11">
    <location>
        <begin position="2496"/>
        <end position="2507"/>
    </location>
</feature>
<feature type="transmembrane region" description="Helical" evidence="12">
    <location>
        <begin position="1659"/>
        <end position="1682"/>
    </location>
</feature>
<dbReference type="InterPro" id="IPR000421">
    <property type="entry name" value="FA58C"/>
</dbReference>
<feature type="compositionally biased region" description="Basic and acidic residues" evidence="11">
    <location>
        <begin position="937"/>
        <end position="968"/>
    </location>
</feature>
<proteinExistence type="inferred from homology"/>
<feature type="transmembrane region" description="Helical" evidence="12">
    <location>
        <begin position="2228"/>
        <end position="2253"/>
    </location>
</feature>
<keyword evidence="4" id="KW-0732">Signal</keyword>
<evidence type="ECO:0000256" key="2">
    <source>
        <dbReference type="ARBA" id="ARBA00007200"/>
    </source>
</evidence>
<feature type="transmembrane region" description="Helical" evidence="12">
    <location>
        <begin position="1702"/>
        <end position="1725"/>
    </location>
</feature>
<dbReference type="PROSITE" id="PS50095">
    <property type="entry name" value="PLAT"/>
    <property type="match status" value="1"/>
</dbReference>
<reference evidence="17" key="1">
    <citation type="submission" date="2025-08" db="UniProtKB">
        <authorList>
            <consortium name="RefSeq"/>
        </authorList>
    </citation>
    <scope>IDENTIFICATION</scope>
    <source>
        <tissue evidence="17">Tentacle</tissue>
    </source>
</reference>
<keyword evidence="3 12" id="KW-0812">Transmembrane</keyword>
<evidence type="ECO:0000256" key="11">
    <source>
        <dbReference type="SAM" id="MobiDB-lite"/>
    </source>
</evidence>
<gene>
    <name evidence="17" type="primary">LOC116305596</name>
</gene>
<feature type="domain" description="PLAT" evidence="14">
    <location>
        <begin position="1400"/>
        <end position="1519"/>
    </location>
</feature>
<feature type="transmembrane region" description="Helical" evidence="12">
    <location>
        <begin position="1354"/>
        <end position="1374"/>
    </location>
</feature>
<evidence type="ECO:0000256" key="12">
    <source>
        <dbReference type="SAM" id="Phobius"/>
    </source>
</evidence>
<feature type="domain" description="GAIN-B" evidence="15">
    <location>
        <begin position="1187"/>
        <end position="1337"/>
    </location>
</feature>
<evidence type="ECO:0000256" key="5">
    <source>
        <dbReference type="ARBA" id="ARBA00022989"/>
    </source>
</evidence>
<feature type="transmembrane region" description="Helical" evidence="12">
    <location>
        <begin position="2170"/>
        <end position="2201"/>
    </location>
</feature>
<dbReference type="GO" id="GO:0005509">
    <property type="term" value="F:calcium ion binding"/>
    <property type="evidence" value="ECO:0007669"/>
    <property type="project" value="InterPro"/>
</dbReference>
<organism evidence="16 17">
    <name type="scientific">Actinia tenebrosa</name>
    <name type="common">Australian red waratah sea anemone</name>
    <dbReference type="NCBI Taxonomy" id="6105"/>
    <lineage>
        <taxon>Eukaryota</taxon>
        <taxon>Metazoa</taxon>
        <taxon>Cnidaria</taxon>
        <taxon>Anthozoa</taxon>
        <taxon>Hexacorallia</taxon>
        <taxon>Actiniaria</taxon>
        <taxon>Actiniidae</taxon>
        <taxon>Actinia</taxon>
    </lineage>
</organism>
<dbReference type="Gene3D" id="2.60.120.260">
    <property type="entry name" value="Galactose-binding domain-like"/>
    <property type="match status" value="1"/>
</dbReference>
<comment type="caution">
    <text evidence="10">Lacks conserved residue(s) required for the propagation of feature annotation.</text>
</comment>
<dbReference type="Pfam" id="PF08016">
    <property type="entry name" value="PKD_channel"/>
    <property type="match status" value="1"/>
</dbReference>
<dbReference type="Proteomes" id="UP000515163">
    <property type="component" value="Unplaced"/>
</dbReference>
<evidence type="ECO:0000259" key="14">
    <source>
        <dbReference type="PROSITE" id="PS50095"/>
    </source>
</evidence>
<feature type="transmembrane region" description="Helical" evidence="12">
    <location>
        <begin position="2077"/>
        <end position="2098"/>
    </location>
</feature>
<sequence length="2516" mass="284207">MAAIIFSCEMAIADKLRYGSPNFIFVKYTFLITILVHSACLFSTSPKASCRDPLGMENGIIKDNQITVFSAYNDDFNTYGAQRARLNLKTWPQGHRAKPDKASSTWLKIELKENMIITGIATQGYGDPSVGEWVKQYMLLYSTGKDYLYFKDQSGGLKMFAGNTDWHSIKRNEVPIPTVVKSIMLMPTDYHTNFALRMELYGCKPGYYFIVSLMILDTYFTTIFLNSNETMYKTMKEDTEMEVGYALEGVAGYLGAKLERFSPEKSQYSELNLMAEVRINCIEASVHFLTTKLQSSIQQTEGLFQSSSMKVKYPLDFSCRPPSVKVNLSKTEAEASIVHLTDPITLKGEVELRCNATSETLYAWELAHVRMENKQLISPVTFGMGLIQVTEKARKWGVGLKYVRFSASMIGQEGTTSYDYGFINVTLPPLVANIKGPKEVVKGTGPFVLDARDSLDPSDPFTKYKGITFIWLCRRSGESFTGVNMSHPFDVISVTRKRNKGGCFGYGPGKMNETGPLLHVEPAFMASKNVYVFQVIITKDNRQTKLEHQMRVNSSLSLSLRCLINCGHKVSTNLRMTVEAVCKGLTCKAIQSHNWVLYTNIASHNVTVPKWQKVDDLEEKSLTDLDSHSIVIKGRLNENFNALENDAEYKLVGEVLLKDGSVERDQMTFITNSPPQGGYCMADPEIGTAVTTEFYVQCDEFKDDDLPLQFEFRYHTNTGMIVIEKTFSNHIITRLPLGDPVADYIVPIEVLVSDSFGGSSMDFTFVFVKPMITKDVSGTLKSMTSGKNSAMGNLLKSGDVSKATQMAYAVLSLVDKSEGNIEATDRKSVDIVRTQLRSKLKVTKSSVKNLKDGIIDQISKVKVKNLEQVTQVAAVVALATGQKDEISQKSQENAVGLLEDTALFMANQKNDNPELLQKVGASLLHGIGNILSAASNEAKETANEKEKRGNRHKPDKESEETKKKGKEMSEKTLQLMEVVGGSLLSTKTVGEKPSVFKTKNMALLLDRQMASKMGNKKLGEGDSEVALPSADTLFGNNSDNMAAIDSQMMAFDENPFTWDSSSKNVRSSVVEFKFKTSHGKVLDITGLSKPIELYIPQKLQEEPQNVNNSSNEYFVKPSKNKKNIRSHQITIPSHDAAVSVTIKPQDGINLVVYVRHLLKPTPDSYDLKKIMPDYTSCLNYDVEMGYQNCTDDPYTLTISSASTGEIGIHYIGVQYTPVQSMDPVNPSDGEVISARLRRDCYSHSGRVKRGCIGVKDPPTTPAPTPLIIVPLYNGSTDVNYTMSVSVTSCLYWSEKQSKWTSEGCKVGPKSNARKLHCLCTHLSAFGGDFFVAPNPIDFDKVFAEFGRLGETGNFVVLATVCGLFGLYFIGLVFARKADKRDDTKVIANVYLREKDMQEGYIYQISVQTGMWRGYGTTANVGIRIYGEEGKSDDILLTDKSLNKTFFSRGSVNNFTIALPVSVGELLKIKLWHDNSGPSPAWFFQQVLITDAQTGEQWHFLGNRWLAVEKGDGQIEVEILKADKKQLSGFKNLFHSRTARSLGEGHLWLSIFTRPPHNTFTRCQRLSCCLSILFAAMVTNAMFYQFGTEPKDTFNIGPLKMSWTQIKIGIQSSIVAIPVNILIVTIFRNIKQNVPDNDNHREDGNSNSKKKKTPGCLPHFFIYIGWTLCILTSLAAATFTVFYSLMWGANTSNQWLTSIMVSFFQDVIITQPIKVIAIASLLSLVLKKPPENDVVLGESLKNEKENGNRKGCVAPRGEELEKQREYQKKVIEMFRTLVEIIFFMIFLLLVTVVCYGNRSVSRYHMTEGMEKLCSGFEKALTTDKFWNWTKNKLLPALYDTDWYNGEPFTSEEGFVSNREMFIVGMPRLRQLRMRPERHCSIEKKEPRISHQFKRCIPKYSHEHEDKTEFNMPGWNPVYNVNATMSLFELWDLCPKPWRYRTARSLNSLPFQGAEVSYDGGGFVADLGYDVGQAMDVINNLEYHKWIDDKTAAVIVEITVFDPATLLFSHVKYLYERFTTGGTNVRTTIKTLVLYSSSDQTFQSFYQVCQLMLMLMILFFFFVEIGKVYRQGRAYVRQFWNWMELVQIISAVSAIVMFFFKEKYTSDFVRKVQNNPYETSSIDYIILWSDLEIYLLSLVIFIVTIKFLRLIRFNRSICQMTGTLVRSAKNIWSFFIIFVAILLGFTQLGFLAFGATVTAYSSFFQSLRSVMQMLLGGEMHFYELQSTNGIIGPIFTFVFMFSMTMILLNMFLAILNESYEETREDENSDDFADADLCDFMFSYFGSKYKLFLEEYKNVQTKILSIAERFIRQRRKRKEEEYHRLHAEEVKETDVCEDESNRKKSGLVFLASIESFHDLLSDENLDDIKSNITDLKQSLTSLHSLEGNKLLPLPKEYESQAYASPKWDSPEVEISPVTSSQQTSIFDRPPPYERSIFDRPLEPVTSIFDRPNHSYFSGRYSPFSSSRALNYQGVRQSKYLLMDEDEDGSTANENSRLLTPKYPTVDTTTTSIAGSDGNE</sequence>
<feature type="region of interest" description="Disordered" evidence="11">
    <location>
        <begin position="2481"/>
        <end position="2516"/>
    </location>
</feature>
<dbReference type="FunFam" id="2.60.220.50:FF:000044">
    <property type="entry name" value="Predicted protein"/>
    <property type="match status" value="1"/>
</dbReference>
<dbReference type="Gene3D" id="2.60.60.20">
    <property type="entry name" value="PLAT/LH2 domain"/>
    <property type="match status" value="1"/>
</dbReference>
<dbReference type="RefSeq" id="XP_031571394.1">
    <property type="nucleotide sequence ID" value="XM_031715534.1"/>
</dbReference>
<keyword evidence="5 12" id="KW-1133">Transmembrane helix</keyword>
<evidence type="ECO:0000256" key="9">
    <source>
        <dbReference type="PIRSR" id="PIRSR603915-2"/>
    </source>
</evidence>
<dbReference type="Pfam" id="PF01825">
    <property type="entry name" value="GPS"/>
    <property type="match status" value="1"/>
</dbReference>
<dbReference type="CDD" id="cd00057">
    <property type="entry name" value="FA58C"/>
    <property type="match status" value="1"/>
</dbReference>
<feature type="region of interest" description="Disordered" evidence="11">
    <location>
        <begin position="935"/>
        <end position="968"/>
    </location>
</feature>
<dbReference type="GO" id="GO:0050982">
    <property type="term" value="P:detection of mechanical stimulus"/>
    <property type="evidence" value="ECO:0007669"/>
    <property type="project" value="TreeGrafter"/>
</dbReference>
<dbReference type="Gene3D" id="2.60.220.50">
    <property type="match status" value="1"/>
</dbReference>
<dbReference type="Pfam" id="PF20519">
    <property type="entry name" value="Polycystin_dom"/>
    <property type="match status" value="1"/>
</dbReference>
<dbReference type="InterPro" id="IPR036392">
    <property type="entry name" value="PLAT/LH2_dom_sf"/>
</dbReference>
<dbReference type="PROSITE" id="PS50221">
    <property type="entry name" value="GAIN_B"/>
    <property type="match status" value="1"/>
</dbReference>
<keyword evidence="7" id="KW-1015">Disulfide bond</keyword>
<evidence type="ECO:0000313" key="16">
    <source>
        <dbReference type="Proteomes" id="UP000515163"/>
    </source>
</evidence>
<feature type="transmembrane region" description="Helical" evidence="12">
    <location>
        <begin position="2131"/>
        <end position="2149"/>
    </location>
</feature>
<dbReference type="Pfam" id="PF00754">
    <property type="entry name" value="F5_F8_type_C"/>
    <property type="match status" value="1"/>
</dbReference>
<protein>
    <submittedName>
        <fullName evidence="17">Uncharacterized protein LOC116305596 isoform X1</fullName>
    </submittedName>
</protein>
<evidence type="ECO:0000259" key="15">
    <source>
        <dbReference type="PROSITE" id="PS50221"/>
    </source>
</evidence>
<feature type="disulfide bond" evidence="9">
    <location>
        <begin position="1878"/>
        <end position="1894"/>
    </location>
</feature>
<dbReference type="GO" id="GO:0005262">
    <property type="term" value="F:calcium channel activity"/>
    <property type="evidence" value="ECO:0007669"/>
    <property type="project" value="TreeGrafter"/>
</dbReference>
<dbReference type="InterPro" id="IPR002859">
    <property type="entry name" value="PKD/REJ-like"/>
</dbReference>
<dbReference type="GeneID" id="116305596"/>
<feature type="transmembrane region" description="Helical" evidence="12">
    <location>
        <begin position="1772"/>
        <end position="1792"/>
    </location>
</feature>
<dbReference type="SMART" id="SM00308">
    <property type="entry name" value="LH2"/>
    <property type="match status" value="1"/>
</dbReference>
<dbReference type="InterPro" id="IPR008979">
    <property type="entry name" value="Galactose-bd-like_sf"/>
</dbReference>
<comment type="subcellular location">
    <subcellularLocation>
        <location evidence="1">Membrane</location>
        <topology evidence="1">Multi-pass membrane protein</topology>
    </subcellularLocation>
</comment>
<dbReference type="InterPro" id="IPR046338">
    <property type="entry name" value="GAIN_dom_sf"/>
</dbReference>
<dbReference type="PANTHER" id="PTHR10877:SF150">
    <property type="entry name" value="REJ DOMAIN-CONTAINING PROTEIN"/>
    <property type="match status" value="1"/>
</dbReference>
<dbReference type="InterPro" id="IPR051223">
    <property type="entry name" value="Polycystin"/>
</dbReference>
<evidence type="ECO:0000259" key="13">
    <source>
        <dbReference type="PROSITE" id="PS50022"/>
    </source>
</evidence>
<keyword evidence="16" id="KW-1185">Reference proteome</keyword>
<evidence type="ECO:0000256" key="10">
    <source>
        <dbReference type="PROSITE-ProRule" id="PRU00152"/>
    </source>
</evidence>
<feature type="domain" description="F5/8 type C" evidence="13">
    <location>
        <begin position="50"/>
        <end position="203"/>
    </location>
</feature>
<dbReference type="InterPro" id="IPR013122">
    <property type="entry name" value="PKD1_2_channel"/>
</dbReference>
<dbReference type="InterPro" id="IPR046791">
    <property type="entry name" value="Polycystin_dom"/>
</dbReference>
<feature type="transmembrane region" description="Helical" evidence="12">
    <location>
        <begin position="1565"/>
        <end position="1585"/>
    </location>
</feature>
<dbReference type="PANTHER" id="PTHR10877">
    <property type="entry name" value="POLYCYSTIN FAMILY MEMBER"/>
    <property type="match status" value="1"/>
</dbReference>
<dbReference type="SUPFAM" id="SSF49723">
    <property type="entry name" value="Lipase/lipooxygenase domain (PLAT/LH2 domain)"/>
    <property type="match status" value="1"/>
</dbReference>
<dbReference type="InterPro" id="IPR057244">
    <property type="entry name" value="GAIN_B"/>
</dbReference>
<dbReference type="Gene3D" id="1.10.287.70">
    <property type="match status" value="1"/>
</dbReference>
<dbReference type="InterPro" id="IPR000203">
    <property type="entry name" value="GPS"/>
</dbReference>
<evidence type="ECO:0000256" key="7">
    <source>
        <dbReference type="ARBA" id="ARBA00023157"/>
    </source>
</evidence>
<dbReference type="PRINTS" id="PR01433">
    <property type="entry name" value="POLYCYSTIN2"/>
</dbReference>
<evidence type="ECO:0000256" key="6">
    <source>
        <dbReference type="ARBA" id="ARBA00023136"/>
    </source>
</evidence>
<dbReference type="PROSITE" id="PS50022">
    <property type="entry name" value="FA58C_3"/>
    <property type="match status" value="1"/>
</dbReference>
<evidence type="ECO:0000256" key="8">
    <source>
        <dbReference type="ARBA" id="ARBA00023180"/>
    </source>
</evidence>
<evidence type="ECO:0000313" key="17">
    <source>
        <dbReference type="RefSeq" id="XP_031571394.1"/>
    </source>
</evidence>
<dbReference type="PROSITE" id="PS01286">
    <property type="entry name" value="FA58C_2"/>
    <property type="match status" value="1"/>
</dbReference>
<dbReference type="InParanoid" id="A0A6P8IWC3"/>
<comment type="similarity">
    <text evidence="2">Belongs to the polycystin family.</text>
</comment>
<dbReference type="InterPro" id="IPR003915">
    <property type="entry name" value="PKD_2"/>
</dbReference>
<evidence type="ECO:0000256" key="3">
    <source>
        <dbReference type="ARBA" id="ARBA00022692"/>
    </source>
</evidence>
<name>A0A6P8IWC3_ACTTE</name>
<accession>A0A6P8IWC3</accession>
<dbReference type="Pfam" id="PF02010">
    <property type="entry name" value="REJ"/>
    <property type="match status" value="1"/>
</dbReference>
<evidence type="ECO:0000256" key="1">
    <source>
        <dbReference type="ARBA" id="ARBA00004141"/>
    </source>
</evidence>
<dbReference type="SUPFAM" id="SSF49785">
    <property type="entry name" value="Galactose-binding domain-like"/>
    <property type="match status" value="1"/>
</dbReference>
<evidence type="ECO:0000256" key="4">
    <source>
        <dbReference type="ARBA" id="ARBA00022729"/>
    </source>
</evidence>
<dbReference type="KEGG" id="aten:116305596"/>
<dbReference type="GO" id="GO:0016020">
    <property type="term" value="C:membrane"/>
    <property type="evidence" value="ECO:0007669"/>
    <property type="project" value="UniProtKB-SubCell"/>
</dbReference>
<feature type="transmembrane region" description="Helical" evidence="12">
    <location>
        <begin position="1605"/>
        <end position="1626"/>
    </location>
</feature>
<dbReference type="SMART" id="SM00231">
    <property type="entry name" value="FA58C"/>
    <property type="match status" value="1"/>
</dbReference>
<feature type="transmembrane region" description="Helical" evidence="12">
    <location>
        <begin position="2043"/>
        <end position="2065"/>
    </location>
</feature>
<dbReference type="FunFam" id="1.10.287.70:FF:000086">
    <property type="entry name" value="Polycystic kidney disease 2"/>
    <property type="match status" value="1"/>
</dbReference>
<keyword evidence="6 12" id="KW-0472">Membrane</keyword>
<dbReference type="Pfam" id="PF01477">
    <property type="entry name" value="PLAT"/>
    <property type="match status" value="1"/>
</dbReference>